<evidence type="ECO:0000256" key="6">
    <source>
        <dbReference type="ARBA" id="ARBA00023136"/>
    </source>
</evidence>
<dbReference type="PROSITE" id="PS52016">
    <property type="entry name" value="TONB_DEPENDENT_REC_3"/>
    <property type="match status" value="1"/>
</dbReference>
<dbReference type="GO" id="GO:0009279">
    <property type="term" value="C:cell outer membrane"/>
    <property type="evidence" value="ECO:0007669"/>
    <property type="project" value="UniProtKB-SubCell"/>
</dbReference>
<evidence type="ECO:0000256" key="4">
    <source>
        <dbReference type="ARBA" id="ARBA00022692"/>
    </source>
</evidence>
<dbReference type="RefSeq" id="WP_160617351.1">
    <property type="nucleotide sequence ID" value="NZ_WTYR01000001.1"/>
</dbReference>
<dbReference type="AlphaFoldDB" id="A0A6I4U7I3"/>
<gene>
    <name evidence="13" type="ORF">GRI68_11410</name>
</gene>
<evidence type="ECO:0000259" key="11">
    <source>
        <dbReference type="Pfam" id="PF00593"/>
    </source>
</evidence>
<keyword evidence="14" id="KW-1185">Reference proteome</keyword>
<keyword evidence="10" id="KW-0732">Signal</keyword>
<evidence type="ECO:0000256" key="5">
    <source>
        <dbReference type="ARBA" id="ARBA00023077"/>
    </source>
</evidence>
<evidence type="ECO:0000313" key="14">
    <source>
        <dbReference type="Proteomes" id="UP000429229"/>
    </source>
</evidence>
<evidence type="ECO:0000256" key="3">
    <source>
        <dbReference type="ARBA" id="ARBA00022452"/>
    </source>
</evidence>
<dbReference type="Pfam" id="PF00593">
    <property type="entry name" value="TonB_dep_Rec_b-barrel"/>
    <property type="match status" value="1"/>
</dbReference>
<evidence type="ECO:0000259" key="12">
    <source>
        <dbReference type="Pfam" id="PF07715"/>
    </source>
</evidence>
<dbReference type="InterPro" id="IPR036942">
    <property type="entry name" value="Beta-barrel_TonB_sf"/>
</dbReference>
<dbReference type="InterPro" id="IPR039426">
    <property type="entry name" value="TonB-dep_rcpt-like"/>
</dbReference>
<sequence length="1006" mass="106604">MSNRFNKAALLASGAIVAVALATPTFAQDSDDATDQETAIQTGAGAEEGATNRVTITGSRIVRNDLDSAAPVAVVQDEEFKLSGAVNAEQVINTLPQVVPGTTAFSNNPGNGTATLDLRGIGTNRNLVLVNGRRYMFYDVEQVVDLNTIPTFLVGSVDVVTGGASAVYGSDALAGVTNFKLRYVNGIEAGGQYSITERGDGARYNVFTALGAEFDDGRGRATVYGEYYNRGGVFQGDRAFSNFALGGESSGADLQQFGSSTLPNGVLRYFGGANGTGPQRLRDNPNTPAVEPTDNGIGAFAANNAVVFDTPGTFRARAGDLYNYAPANYLMIPQERYLIGGHAEYDIGSGHTVYTEFSYANNRVAQELAATPVTGDFNVNLDAVGGFLDAASLANLQAIDAAETVRNTANGDADDPGVVNLFLQRRTIETGSRNTLDERNAFRILTGINGPISETFNYDLYYQYARTRNANVQAGNISRSAFQAGLDGTADPINPFGPGTLTPSMVDQISILAQNGDVSALQVLSGVVSGTFGNFGLGAGDIGIAIGAEYRKVSAEFIPDTALSSGDVIGFNAGQATAGDYDVKEVFAELNVPIIETDAGLRFELTGAARYSDYSLANVGGVWAYAGGATFTPIRDVTFRGQYQRAVRAPNIAELFQGQAIGFPGAVDPCADPAVLGDAAAVALCVASGVPAGNVGSPGIQLDTQIPANFAGNGNLEEEVSDSWTAGVVLTPSFLPGFNITVDWYNIKVDNVIDTLGGGLNNTLNLCYNVIQDQTSPFCQPFFDPNRPARNANGSITSSNNPLLLNANGALLEVEGVDFQMDYGTPVPFSIFNSAEDARLNLFFLGTYTIKNNFTPERLFPDEINECAGAFGNTCLEPTPEWKWTSRASYVDGPATISLRWRHLGSVKDDDDGINYAEFGGLETIEAVDYFDLSFAFDITQSFTLSMGVNNLFDKLPGTPTFNADGTVANAPQGLLLGDNQEQANTWPGTYDVLGRDFFVSARIQF</sequence>
<reference evidence="13 14" key="1">
    <citation type="submission" date="2019-12" db="EMBL/GenBank/DDBJ databases">
        <title>Genomic-based taxomic classification of the family Erythrobacteraceae.</title>
        <authorList>
            <person name="Xu L."/>
        </authorList>
    </citation>
    <scope>NUCLEOTIDE SEQUENCE [LARGE SCALE GENOMIC DNA]</scope>
    <source>
        <strain evidence="13 14">LMG 29519</strain>
    </source>
</reference>
<accession>A0A6I4U7I3</accession>
<dbReference type="InterPro" id="IPR012910">
    <property type="entry name" value="Plug_dom"/>
</dbReference>
<comment type="caution">
    <text evidence="13">The sequence shown here is derived from an EMBL/GenBank/DDBJ whole genome shotgun (WGS) entry which is preliminary data.</text>
</comment>
<evidence type="ECO:0000256" key="8">
    <source>
        <dbReference type="PROSITE-ProRule" id="PRU01360"/>
    </source>
</evidence>
<feature type="chain" id="PRO_5026095584" evidence="10">
    <location>
        <begin position="28"/>
        <end position="1006"/>
    </location>
</feature>
<feature type="domain" description="TonB-dependent receptor plug" evidence="12">
    <location>
        <begin position="67"/>
        <end position="176"/>
    </location>
</feature>
<dbReference type="InterPro" id="IPR000531">
    <property type="entry name" value="Beta-barrel_TonB"/>
</dbReference>
<comment type="similarity">
    <text evidence="8 9">Belongs to the TonB-dependent receptor family.</text>
</comment>
<evidence type="ECO:0000256" key="2">
    <source>
        <dbReference type="ARBA" id="ARBA00022448"/>
    </source>
</evidence>
<name>A0A6I4U7I3_9SPHN</name>
<organism evidence="13 14">
    <name type="scientific">Alteriqipengyuania halimionae</name>
    <dbReference type="NCBI Taxonomy" id="1926630"/>
    <lineage>
        <taxon>Bacteria</taxon>
        <taxon>Pseudomonadati</taxon>
        <taxon>Pseudomonadota</taxon>
        <taxon>Alphaproteobacteria</taxon>
        <taxon>Sphingomonadales</taxon>
        <taxon>Erythrobacteraceae</taxon>
        <taxon>Alteriqipengyuania</taxon>
    </lineage>
</organism>
<evidence type="ECO:0000256" key="10">
    <source>
        <dbReference type="SAM" id="SignalP"/>
    </source>
</evidence>
<feature type="domain" description="TonB-dependent receptor-like beta-barrel" evidence="11">
    <location>
        <begin position="412"/>
        <end position="952"/>
    </location>
</feature>
<keyword evidence="4 8" id="KW-0812">Transmembrane</keyword>
<proteinExistence type="inferred from homology"/>
<evidence type="ECO:0000256" key="7">
    <source>
        <dbReference type="ARBA" id="ARBA00023237"/>
    </source>
</evidence>
<keyword evidence="7 8" id="KW-0998">Cell outer membrane</keyword>
<keyword evidence="3 8" id="KW-1134">Transmembrane beta strand</keyword>
<dbReference type="Gene3D" id="2.170.130.10">
    <property type="entry name" value="TonB-dependent receptor, plug domain"/>
    <property type="match status" value="1"/>
</dbReference>
<dbReference type="EMBL" id="WTYR01000001">
    <property type="protein sequence ID" value="MXP10785.1"/>
    <property type="molecule type" value="Genomic_DNA"/>
</dbReference>
<keyword evidence="5 9" id="KW-0798">TonB box</keyword>
<keyword evidence="13" id="KW-0675">Receptor</keyword>
<dbReference type="PANTHER" id="PTHR47234">
    <property type="match status" value="1"/>
</dbReference>
<feature type="signal peptide" evidence="10">
    <location>
        <begin position="1"/>
        <end position="27"/>
    </location>
</feature>
<evidence type="ECO:0000313" key="13">
    <source>
        <dbReference type="EMBL" id="MXP10785.1"/>
    </source>
</evidence>
<dbReference type="SUPFAM" id="SSF56935">
    <property type="entry name" value="Porins"/>
    <property type="match status" value="1"/>
</dbReference>
<dbReference type="OrthoDB" id="7614575at2"/>
<protein>
    <submittedName>
        <fullName evidence="13">TonB-dependent receptor</fullName>
    </submittedName>
</protein>
<comment type="subcellular location">
    <subcellularLocation>
        <location evidence="1 8">Cell outer membrane</location>
        <topology evidence="1 8">Multi-pass membrane protein</topology>
    </subcellularLocation>
</comment>
<dbReference type="PANTHER" id="PTHR47234:SF2">
    <property type="entry name" value="TONB-DEPENDENT RECEPTOR"/>
    <property type="match status" value="1"/>
</dbReference>
<keyword evidence="6 8" id="KW-0472">Membrane</keyword>
<dbReference type="Proteomes" id="UP000429229">
    <property type="component" value="Unassembled WGS sequence"/>
</dbReference>
<dbReference type="Gene3D" id="2.40.170.20">
    <property type="entry name" value="TonB-dependent receptor, beta-barrel domain"/>
    <property type="match status" value="1"/>
</dbReference>
<dbReference type="InterPro" id="IPR037066">
    <property type="entry name" value="Plug_dom_sf"/>
</dbReference>
<dbReference type="Pfam" id="PF07715">
    <property type="entry name" value="Plug"/>
    <property type="match status" value="1"/>
</dbReference>
<evidence type="ECO:0000256" key="9">
    <source>
        <dbReference type="RuleBase" id="RU003357"/>
    </source>
</evidence>
<evidence type="ECO:0000256" key="1">
    <source>
        <dbReference type="ARBA" id="ARBA00004571"/>
    </source>
</evidence>
<keyword evidence="2 8" id="KW-0813">Transport</keyword>